<dbReference type="GO" id="GO:0008168">
    <property type="term" value="F:methyltransferase activity"/>
    <property type="evidence" value="ECO:0007669"/>
    <property type="project" value="UniProtKB-KW"/>
</dbReference>
<dbReference type="Gene3D" id="3.40.50.150">
    <property type="entry name" value="Vaccinia Virus protein VP39"/>
    <property type="match status" value="1"/>
</dbReference>
<dbReference type="Proteomes" id="UP000199643">
    <property type="component" value="Unassembled WGS sequence"/>
</dbReference>
<name>A0A1G7VA78_9SPHI</name>
<dbReference type="EMBL" id="FNCH01000008">
    <property type="protein sequence ID" value="SDG56722.1"/>
    <property type="molecule type" value="Genomic_DNA"/>
</dbReference>
<dbReference type="InterPro" id="IPR025714">
    <property type="entry name" value="Methyltranfer_dom"/>
</dbReference>
<proteinExistence type="predicted"/>
<dbReference type="InterPro" id="IPR029063">
    <property type="entry name" value="SAM-dependent_MTases_sf"/>
</dbReference>
<keyword evidence="3" id="KW-1185">Reference proteome</keyword>
<dbReference type="PANTHER" id="PTHR43861">
    <property type="entry name" value="TRANS-ACONITATE 2-METHYLTRANSFERASE-RELATED"/>
    <property type="match status" value="1"/>
</dbReference>
<dbReference type="CDD" id="cd02440">
    <property type="entry name" value="AdoMet_MTases"/>
    <property type="match status" value="1"/>
</dbReference>
<evidence type="ECO:0000259" key="1">
    <source>
        <dbReference type="Pfam" id="PF13847"/>
    </source>
</evidence>
<dbReference type="SUPFAM" id="SSF53335">
    <property type="entry name" value="S-adenosyl-L-methionine-dependent methyltransferases"/>
    <property type="match status" value="1"/>
</dbReference>
<protein>
    <submittedName>
        <fullName evidence="2">Methyltransferase domain-containing protein</fullName>
    </submittedName>
</protein>
<keyword evidence="2" id="KW-0808">Transferase</keyword>
<keyword evidence="2" id="KW-0489">Methyltransferase</keyword>
<accession>A0A1G7VA78</accession>
<dbReference type="GO" id="GO:0032259">
    <property type="term" value="P:methylation"/>
    <property type="evidence" value="ECO:0007669"/>
    <property type="project" value="UniProtKB-KW"/>
</dbReference>
<reference evidence="3" key="1">
    <citation type="submission" date="2016-10" db="EMBL/GenBank/DDBJ databases">
        <authorList>
            <person name="Varghese N."/>
            <person name="Submissions S."/>
        </authorList>
    </citation>
    <scope>NUCLEOTIDE SEQUENCE [LARGE SCALE GENOMIC DNA]</scope>
    <source>
        <strain evidence="3">DSM 17933</strain>
    </source>
</reference>
<feature type="domain" description="Methyltransferase" evidence="1">
    <location>
        <begin position="83"/>
        <end position="201"/>
    </location>
</feature>
<dbReference type="Gene3D" id="2.20.25.110">
    <property type="entry name" value="S-adenosyl-L-methionine-dependent methyltransferases"/>
    <property type="match status" value="1"/>
</dbReference>
<dbReference type="AlphaFoldDB" id="A0A1G7VA78"/>
<evidence type="ECO:0000313" key="2">
    <source>
        <dbReference type="EMBL" id="SDG56722.1"/>
    </source>
</evidence>
<gene>
    <name evidence="2" type="ORF">SAMN05421827_1088</name>
</gene>
<sequence>MLAIKNQFIIFLQLYCIKAHSTFTSDCKTLYLHLFKDTNGFYMQRKWFQYWFNSPYYHILYQQRNDAEAEFFIDKLTAFLNPKADVKMLDIACGKGRHSIYLNKKGFDVTGIDLSEQSIKYAKQFENSKLHFLVHDMRKLFYINYFDVALNLFTSFGYFDTEKDHVNALKTFRKCLTAEGILVLDYFNTEKIIRNLNSCETKSLDDITFHITKNVIDGKIIKKINFEDKHKVYHFEERVQAFSFEDFERMLGKAGMVIEKTFGNYDLADFDKSSSDRLILICKKA</sequence>
<organism evidence="2 3">
    <name type="scientific">Pedobacter terrae</name>
    <dbReference type="NCBI Taxonomy" id="405671"/>
    <lineage>
        <taxon>Bacteria</taxon>
        <taxon>Pseudomonadati</taxon>
        <taxon>Bacteroidota</taxon>
        <taxon>Sphingobacteriia</taxon>
        <taxon>Sphingobacteriales</taxon>
        <taxon>Sphingobacteriaceae</taxon>
        <taxon>Pedobacter</taxon>
    </lineage>
</organism>
<dbReference type="Pfam" id="PF13847">
    <property type="entry name" value="Methyltransf_31"/>
    <property type="match status" value="1"/>
</dbReference>
<evidence type="ECO:0000313" key="3">
    <source>
        <dbReference type="Proteomes" id="UP000199643"/>
    </source>
</evidence>
<dbReference type="STRING" id="405671.SAMN05421827_1088"/>